<keyword evidence="3" id="KW-0677">Repeat</keyword>
<evidence type="ECO:0000256" key="4">
    <source>
        <dbReference type="ARBA" id="ARBA00022771"/>
    </source>
</evidence>
<evidence type="ECO:0000256" key="1">
    <source>
        <dbReference type="ARBA" id="ARBA00004123"/>
    </source>
</evidence>
<evidence type="ECO:0000256" key="10">
    <source>
        <dbReference type="SAM" id="MobiDB-lite"/>
    </source>
</evidence>
<feature type="compositionally biased region" description="Polar residues" evidence="10">
    <location>
        <begin position="322"/>
        <end position="351"/>
    </location>
</feature>
<feature type="domain" description="C2H2-type" evidence="11">
    <location>
        <begin position="355"/>
        <end position="382"/>
    </location>
</feature>
<feature type="domain" description="C2H2-type" evidence="11">
    <location>
        <begin position="447"/>
        <end position="474"/>
    </location>
</feature>
<evidence type="ECO:0000256" key="3">
    <source>
        <dbReference type="ARBA" id="ARBA00022737"/>
    </source>
</evidence>
<dbReference type="Pfam" id="PF00096">
    <property type="entry name" value="zf-C2H2"/>
    <property type="match status" value="4"/>
</dbReference>
<protein>
    <submittedName>
        <fullName evidence="12">Zinc finger protein 34</fullName>
    </submittedName>
</protein>
<feature type="region of interest" description="Disordered" evidence="10">
    <location>
        <begin position="307"/>
        <end position="351"/>
    </location>
</feature>
<evidence type="ECO:0000256" key="9">
    <source>
        <dbReference type="PROSITE-ProRule" id="PRU00042"/>
    </source>
</evidence>
<name>A0AAE1GZ23_9NEOP</name>
<evidence type="ECO:0000256" key="8">
    <source>
        <dbReference type="ARBA" id="ARBA00023242"/>
    </source>
</evidence>
<dbReference type="GO" id="GO:0008270">
    <property type="term" value="F:zinc ion binding"/>
    <property type="evidence" value="ECO:0007669"/>
    <property type="project" value="UniProtKB-KW"/>
</dbReference>
<evidence type="ECO:0000256" key="5">
    <source>
        <dbReference type="ARBA" id="ARBA00022833"/>
    </source>
</evidence>
<evidence type="ECO:0000256" key="2">
    <source>
        <dbReference type="ARBA" id="ARBA00022723"/>
    </source>
</evidence>
<feature type="region of interest" description="Disordered" evidence="10">
    <location>
        <begin position="260"/>
        <end position="284"/>
    </location>
</feature>
<dbReference type="AlphaFoldDB" id="A0AAE1GZ23"/>
<gene>
    <name evidence="12" type="ORF">KUF71_021385</name>
</gene>
<feature type="compositionally biased region" description="Basic residues" evidence="10">
    <location>
        <begin position="307"/>
        <end position="320"/>
    </location>
</feature>
<sequence>MSGNSYTPVTYYSGCQDGNVSPLHSQTGEPKSVQVLDISQPISYEPYTPDPRHLYMRHIDPVYPTIMRKDDRMERKTWDFESPMEREIKPMLSASHNPIKLEPDRYDRPDLESSWLDLQKPLYDPSLASRNDTKLSMNTIPISPYLQVAERFVNELSDPKDAYVDSPVDTGSHSQVEMSNLLPSSVVTEQVGLAEDISVSPKGDHEQRPVLEEDGSNLTSTSYPISLYAGVSTGTPSVNSEASVITINVNSRTTNIHINSYGQDLGQDAPQELSPNSSSNTSLQELPSDRFACNACDKVFVSRNKLSMHKRAHRKKHKVQQKAITDASSSGELMGEISSSSQDQKLSTENDGSSFICSTCGRGFRLKMALACHMRYHAEERTYTCNDCNQTFSSRWVRSPQLCDKCRHGPGAKPVPKPCRCERCGKCFKDARLLRDHTRSHTGERPFACLVCGKTFAQSGTLYRHKQVHSDSRPYRCTQCNKSYKLKGHLTVHVKSHTM</sequence>
<dbReference type="GO" id="GO:0005654">
    <property type="term" value="C:nucleoplasm"/>
    <property type="evidence" value="ECO:0007669"/>
    <property type="project" value="TreeGrafter"/>
</dbReference>
<feature type="compositionally biased region" description="Polar residues" evidence="10">
    <location>
        <begin position="273"/>
        <end position="284"/>
    </location>
</feature>
<dbReference type="GO" id="GO:0000978">
    <property type="term" value="F:RNA polymerase II cis-regulatory region sequence-specific DNA binding"/>
    <property type="evidence" value="ECO:0007669"/>
    <property type="project" value="TreeGrafter"/>
</dbReference>
<evidence type="ECO:0000313" key="13">
    <source>
        <dbReference type="Proteomes" id="UP001219518"/>
    </source>
</evidence>
<feature type="region of interest" description="Disordered" evidence="10">
    <location>
        <begin position="198"/>
        <end position="217"/>
    </location>
</feature>
<feature type="compositionally biased region" description="Basic and acidic residues" evidence="10">
    <location>
        <begin position="202"/>
        <end position="211"/>
    </location>
</feature>
<keyword evidence="6" id="KW-0805">Transcription regulation</keyword>
<dbReference type="PANTHER" id="PTHR24399">
    <property type="entry name" value="ZINC FINGER AND BTB DOMAIN-CONTAINING"/>
    <property type="match status" value="1"/>
</dbReference>
<dbReference type="InterPro" id="IPR036236">
    <property type="entry name" value="Znf_C2H2_sf"/>
</dbReference>
<dbReference type="SMART" id="SM00355">
    <property type="entry name" value="ZnF_C2H2"/>
    <property type="match status" value="5"/>
</dbReference>
<evidence type="ECO:0000259" key="11">
    <source>
        <dbReference type="PROSITE" id="PS50157"/>
    </source>
</evidence>
<dbReference type="FunFam" id="3.30.160.60:FF:000557">
    <property type="entry name" value="zinc finger and SCAN domain-containing protein 29"/>
    <property type="match status" value="1"/>
</dbReference>
<dbReference type="SUPFAM" id="SSF57667">
    <property type="entry name" value="beta-beta-alpha zinc fingers"/>
    <property type="match status" value="4"/>
</dbReference>
<organism evidence="12 13">
    <name type="scientific">Frankliniella fusca</name>
    <dbReference type="NCBI Taxonomy" id="407009"/>
    <lineage>
        <taxon>Eukaryota</taxon>
        <taxon>Metazoa</taxon>
        <taxon>Ecdysozoa</taxon>
        <taxon>Arthropoda</taxon>
        <taxon>Hexapoda</taxon>
        <taxon>Insecta</taxon>
        <taxon>Pterygota</taxon>
        <taxon>Neoptera</taxon>
        <taxon>Paraneoptera</taxon>
        <taxon>Thysanoptera</taxon>
        <taxon>Terebrantia</taxon>
        <taxon>Thripoidea</taxon>
        <taxon>Thripidae</taxon>
        <taxon>Frankliniella</taxon>
    </lineage>
</organism>
<dbReference type="PANTHER" id="PTHR24399:SF70">
    <property type="entry name" value="C2H2-TYPE DOMAIN-CONTAINING PROTEIN"/>
    <property type="match status" value="1"/>
</dbReference>
<reference evidence="12" key="1">
    <citation type="submission" date="2021-07" db="EMBL/GenBank/DDBJ databases">
        <authorList>
            <person name="Catto M.A."/>
            <person name="Jacobson A."/>
            <person name="Kennedy G."/>
            <person name="Labadie P."/>
            <person name="Hunt B.G."/>
            <person name="Srinivasan R."/>
        </authorList>
    </citation>
    <scope>NUCLEOTIDE SEQUENCE</scope>
    <source>
        <strain evidence="12">PL_HMW_Pooled</strain>
        <tissue evidence="12">Head</tissue>
    </source>
</reference>
<dbReference type="FunFam" id="3.30.160.60:FF:000065">
    <property type="entry name" value="B-cell CLL/lymphoma 6, member B"/>
    <property type="match status" value="1"/>
</dbReference>
<keyword evidence="4 9" id="KW-0863">Zinc-finger</keyword>
<dbReference type="Gene3D" id="3.30.160.60">
    <property type="entry name" value="Classic Zinc Finger"/>
    <property type="match status" value="4"/>
</dbReference>
<dbReference type="Proteomes" id="UP001219518">
    <property type="component" value="Unassembled WGS sequence"/>
</dbReference>
<dbReference type="PROSITE" id="PS50157">
    <property type="entry name" value="ZINC_FINGER_C2H2_2"/>
    <property type="match status" value="5"/>
</dbReference>
<feature type="domain" description="C2H2-type" evidence="11">
    <location>
        <begin position="419"/>
        <end position="446"/>
    </location>
</feature>
<evidence type="ECO:0000256" key="6">
    <source>
        <dbReference type="ARBA" id="ARBA00023015"/>
    </source>
</evidence>
<dbReference type="InterPro" id="IPR013087">
    <property type="entry name" value="Znf_C2H2_type"/>
</dbReference>
<keyword evidence="2" id="KW-0479">Metal-binding</keyword>
<proteinExistence type="predicted"/>
<keyword evidence="7" id="KW-0804">Transcription</keyword>
<keyword evidence="5" id="KW-0862">Zinc</keyword>
<dbReference type="GO" id="GO:0001227">
    <property type="term" value="F:DNA-binding transcription repressor activity, RNA polymerase II-specific"/>
    <property type="evidence" value="ECO:0007669"/>
    <property type="project" value="TreeGrafter"/>
</dbReference>
<feature type="domain" description="C2H2-type" evidence="11">
    <location>
        <begin position="475"/>
        <end position="499"/>
    </location>
</feature>
<evidence type="ECO:0000256" key="7">
    <source>
        <dbReference type="ARBA" id="ARBA00023163"/>
    </source>
</evidence>
<comment type="caution">
    <text evidence="12">The sequence shown here is derived from an EMBL/GenBank/DDBJ whole genome shotgun (WGS) entry which is preliminary data.</text>
</comment>
<feature type="domain" description="C2H2-type" evidence="11">
    <location>
        <begin position="291"/>
        <end position="318"/>
    </location>
</feature>
<reference evidence="12" key="2">
    <citation type="journal article" date="2023" name="BMC Genomics">
        <title>Pest status, molecular evolution, and epigenetic factors derived from the genome assembly of Frankliniella fusca, a thysanopteran phytovirus vector.</title>
        <authorList>
            <person name="Catto M.A."/>
            <person name="Labadie P.E."/>
            <person name="Jacobson A.L."/>
            <person name="Kennedy G.G."/>
            <person name="Srinivasan R."/>
            <person name="Hunt B.G."/>
        </authorList>
    </citation>
    <scope>NUCLEOTIDE SEQUENCE</scope>
    <source>
        <strain evidence="12">PL_HMW_Pooled</strain>
    </source>
</reference>
<evidence type="ECO:0000313" key="12">
    <source>
        <dbReference type="EMBL" id="KAK3911724.1"/>
    </source>
</evidence>
<accession>A0AAE1GZ23</accession>
<dbReference type="EMBL" id="JAHWGI010000284">
    <property type="protein sequence ID" value="KAK3911724.1"/>
    <property type="molecule type" value="Genomic_DNA"/>
</dbReference>
<comment type="subcellular location">
    <subcellularLocation>
        <location evidence="1">Nucleus</location>
    </subcellularLocation>
</comment>
<keyword evidence="13" id="KW-1185">Reference proteome</keyword>
<keyword evidence="8" id="KW-0539">Nucleus</keyword>
<dbReference type="PROSITE" id="PS00028">
    <property type="entry name" value="ZINC_FINGER_C2H2_1"/>
    <property type="match status" value="5"/>
</dbReference>